<dbReference type="SUPFAM" id="SSF48295">
    <property type="entry name" value="TrpR-like"/>
    <property type="match status" value="1"/>
</dbReference>
<dbReference type="InterPro" id="IPR010921">
    <property type="entry name" value="Trp_repressor/repl_initiator"/>
</dbReference>
<dbReference type="GO" id="GO:0004803">
    <property type="term" value="F:transposase activity"/>
    <property type="evidence" value="ECO:0007669"/>
    <property type="project" value="InterPro"/>
</dbReference>
<evidence type="ECO:0008006" key="3">
    <source>
        <dbReference type="Google" id="ProtNLM"/>
    </source>
</evidence>
<reference evidence="1 2" key="1">
    <citation type="submission" date="2018-04" db="EMBL/GenBank/DDBJ databases">
        <title>Bordetella sp. HZ20 isolated from seawater.</title>
        <authorList>
            <person name="Sun C."/>
        </authorList>
    </citation>
    <scope>NUCLEOTIDE SEQUENCE [LARGE SCALE GENOMIC DNA]</scope>
    <source>
        <strain evidence="1 2">HZ20</strain>
    </source>
</reference>
<evidence type="ECO:0000313" key="2">
    <source>
        <dbReference type="Proteomes" id="UP000244571"/>
    </source>
</evidence>
<protein>
    <recommendedName>
        <fullName evidence="3">Transposase</fullName>
    </recommendedName>
</protein>
<dbReference type="Pfam" id="PF01527">
    <property type="entry name" value="HTH_Tnp_1"/>
    <property type="match status" value="1"/>
</dbReference>
<dbReference type="KEGG" id="boz:DBV39_04195"/>
<gene>
    <name evidence="1" type="ORF">DBV39_04195</name>
</gene>
<dbReference type="GO" id="GO:0043565">
    <property type="term" value="F:sequence-specific DNA binding"/>
    <property type="evidence" value="ECO:0007669"/>
    <property type="project" value="InterPro"/>
</dbReference>
<dbReference type="GO" id="GO:0006313">
    <property type="term" value="P:DNA transposition"/>
    <property type="evidence" value="ECO:0007669"/>
    <property type="project" value="InterPro"/>
</dbReference>
<dbReference type="EMBL" id="CP028901">
    <property type="protein sequence ID" value="AWB33052.1"/>
    <property type="molecule type" value="Genomic_DNA"/>
</dbReference>
<sequence length="145" mass="16472">MIRIDDHICIVSLEDMQMNDTPESAPSEAPATRRRRHYSAQFKSEVVQACLAPGATTLGVAQRYGLRRDLVGRWLLRHHRQTQASGPTFVAWAPTPEQRPADSSRRPVAPEHVRITCSRGDRDVCVEWPVVAADQCARFLREWLQ</sequence>
<dbReference type="InterPro" id="IPR002514">
    <property type="entry name" value="Transposase_8"/>
</dbReference>
<proteinExistence type="predicted"/>
<dbReference type="AlphaFoldDB" id="A0A2R4XGW4"/>
<evidence type="ECO:0000313" key="1">
    <source>
        <dbReference type="EMBL" id="AWB33052.1"/>
    </source>
</evidence>
<accession>A0A2R4XGW4</accession>
<keyword evidence="2" id="KW-1185">Reference proteome</keyword>
<dbReference type="Proteomes" id="UP000244571">
    <property type="component" value="Chromosome"/>
</dbReference>
<name>A0A2R4XGW4_9BURK</name>
<organism evidence="1 2">
    <name type="scientific">Orrella marina</name>
    <dbReference type="NCBI Taxonomy" id="2163011"/>
    <lineage>
        <taxon>Bacteria</taxon>
        <taxon>Pseudomonadati</taxon>
        <taxon>Pseudomonadota</taxon>
        <taxon>Betaproteobacteria</taxon>
        <taxon>Burkholderiales</taxon>
        <taxon>Alcaligenaceae</taxon>
        <taxon>Orrella</taxon>
    </lineage>
</organism>